<evidence type="ECO:0000313" key="7">
    <source>
        <dbReference type="Proteomes" id="UP000266975"/>
    </source>
</evidence>
<keyword evidence="4" id="KW-1133">Transmembrane helix</keyword>
<name>A0A3M8K6W0_9CORY</name>
<dbReference type="PANTHER" id="PTHR43520">
    <property type="entry name" value="ATP7, ISOFORM B"/>
    <property type="match status" value="1"/>
</dbReference>
<protein>
    <submittedName>
        <fullName evidence="6">Metal-transporting ATPase</fullName>
    </submittedName>
</protein>
<evidence type="ECO:0000256" key="4">
    <source>
        <dbReference type="SAM" id="Phobius"/>
    </source>
</evidence>
<dbReference type="EMBL" id="PTJO01000004">
    <property type="protein sequence ID" value="RNE48951.1"/>
    <property type="molecule type" value="Genomic_DNA"/>
</dbReference>
<dbReference type="RefSeq" id="WP_123048086.1">
    <property type="nucleotide sequence ID" value="NZ_PTJO01000004.1"/>
</dbReference>
<keyword evidence="2" id="KW-0479">Metal-binding</keyword>
<keyword evidence="3" id="KW-1278">Translocase</keyword>
<keyword evidence="7" id="KW-1185">Reference proteome</keyword>
<dbReference type="InterPro" id="IPR008250">
    <property type="entry name" value="ATPase_P-typ_transduc_dom_A_sf"/>
</dbReference>
<feature type="transmembrane region" description="Helical" evidence="4">
    <location>
        <begin position="493"/>
        <end position="518"/>
    </location>
</feature>
<feature type="transmembrane region" description="Helical" evidence="4">
    <location>
        <begin position="302"/>
        <end position="320"/>
    </location>
</feature>
<dbReference type="Gene3D" id="2.70.150.10">
    <property type="entry name" value="Calcium-transporting ATPase, cytoplasmic transduction domain A"/>
    <property type="match status" value="1"/>
</dbReference>
<dbReference type="GO" id="GO:0055070">
    <property type="term" value="P:copper ion homeostasis"/>
    <property type="evidence" value="ECO:0007669"/>
    <property type="project" value="TreeGrafter"/>
</dbReference>
<dbReference type="GO" id="GO:0000166">
    <property type="term" value="F:nucleotide binding"/>
    <property type="evidence" value="ECO:0007669"/>
    <property type="project" value="InterPro"/>
</dbReference>
<dbReference type="Pfam" id="PF00122">
    <property type="entry name" value="E1-E2_ATPase"/>
    <property type="match status" value="1"/>
</dbReference>
<dbReference type="GO" id="GO:0016020">
    <property type="term" value="C:membrane"/>
    <property type="evidence" value="ECO:0007669"/>
    <property type="project" value="TreeGrafter"/>
</dbReference>
<reference evidence="6 7" key="1">
    <citation type="submission" date="2018-02" db="EMBL/GenBank/DDBJ databases">
        <title>Corynebacterium alimpuense sp. nov., a marine obligate actinomycete isolated from sediments of Valparaiso bay, Chile.</title>
        <authorList>
            <person name="Claverias F."/>
            <person name="Gonzales-Siles L."/>
            <person name="Salva-Serra F."/>
            <person name="Inganaes E."/>
            <person name="Molin K."/>
            <person name="Cumsille A."/>
            <person name="Undabarrena A."/>
            <person name="Couve E."/>
            <person name="Moore E.R.B."/>
            <person name="Gomila M."/>
            <person name="Camara B."/>
        </authorList>
    </citation>
    <scope>NUCLEOTIDE SEQUENCE [LARGE SCALE GENOMIC DNA]</scope>
    <source>
        <strain evidence="6 7">CCUG 69366</strain>
    </source>
</reference>
<dbReference type="PANTHER" id="PTHR43520:SF8">
    <property type="entry name" value="P-TYPE CU(+) TRANSPORTER"/>
    <property type="match status" value="1"/>
</dbReference>
<comment type="subcellular location">
    <subcellularLocation>
        <location evidence="1">Membrane</location>
        <topology evidence="1">Multi-pass membrane protein</topology>
    </subcellularLocation>
</comment>
<evidence type="ECO:0000259" key="5">
    <source>
        <dbReference type="Pfam" id="PF00122"/>
    </source>
</evidence>
<dbReference type="GO" id="GO:0005507">
    <property type="term" value="F:copper ion binding"/>
    <property type="evidence" value="ECO:0007669"/>
    <property type="project" value="TreeGrafter"/>
</dbReference>
<dbReference type="GO" id="GO:0043682">
    <property type="term" value="F:P-type divalent copper transporter activity"/>
    <property type="evidence" value="ECO:0007669"/>
    <property type="project" value="TreeGrafter"/>
</dbReference>
<feature type="domain" description="P-type ATPase A" evidence="5">
    <location>
        <begin position="361"/>
        <end position="446"/>
    </location>
</feature>
<feature type="transmembrane region" description="Helical" evidence="4">
    <location>
        <begin position="251"/>
        <end position="275"/>
    </location>
</feature>
<dbReference type="SUPFAM" id="SSF56784">
    <property type="entry name" value="HAD-like"/>
    <property type="match status" value="1"/>
</dbReference>
<dbReference type="Pfam" id="PF00702">
    <property type="entry name" value="Hydrolase"/>
    <property type="match status" value="1"/>
</dbReference>
<dbReference type="InterPro" id="IPR036412">
    <property type="entry name" value="HAD-like_sf"/>
</dbReference>
<sequence>MDRNDEQVASSIELARSAARAAGFDDQPHQLDQNIDPTDRPKVSYAFELDGLKNAPDIADIEAALEQVPGVLVRIVYPEATAWVTAPDTLDPDVLVEIIAGFDVSAVLTDSSLRRRVQRALPGEGLNQRTERRNWRRRRGMSLKFRRHLDDEARNLEKARRAGFLKQPIEGIREPEDLHPQDLLFTARGLLTTTRLVIVFFLTVPVLLMSYVPSMQFDGWQWVTLALATPVVTWGAWPFHRAMVGGLRRGLTALDAASSVAIIAAYVWSLIILIFTTAGDLRWRTSPQWFAFNHDRITDGELFLDVACGMTLLLLAGRLLTMRSRVSLLDEIEERRPDAQKMVLMVPRHRSPGAPKGKTRPEQIPLQEINVGDDIIVTSGQIIPVDGTVVGGSCKVGRGLIATSEQEVEEAKVNSYVYAGTRNLDGRIKVRVAYTGHRTRLAAIHRWAANANVKQNKSTMLSSRTAAMLIPVALSLATIDFLLWALISGNFNAAFATSLAVLASVAPVALAMSPALAIRYAGEAAARNGILIRDSVTIRRTEMVDTVIFNRVGTLAEPDMLVETITADRGENPELVLRVAGALALESDHPVSRALVRAAREARDSGAGGEDIPHWIDVHHAEINHDGDFTGLINLPSIDSEGVEHRNQVDAMLWRPRNMADLEGRLAVAAVSGGTPLVVRWKGRDRGVITLYDSVKPDAEDAIAELENQGIDTMMLSRDAYPVARRIANRIGIDQVLAGIAPGRKPQTVRSVHTRGATVAMVGDVSVLDSLRVSDVAILMGTDTQVDRIAQSGHPDVDIIVLRSDVSAIPQVIAQARRVCRIIDRNIILAWTYNALALLASVAGVLHPMAATVLMLGSSLLIEARSNRARTFRR</sequence>
<dbReference type="Gene3D" id="3.40.50.1000">
    <property type="entry name" value="HAD superfamily/HAD-like"/>
    <property type="match status" value="1"/>
</dbReference>
<accession>A0A3M8K6W0</accession>
<dbReference type="SUPFAM" id="SSF81653">
    <property type="entry name" value="Calcium ATPase, transduction domain A"/>
    <property type="match status" value="1"/>
</dbReference>
<dbReference type="AlphaFoldDB" id="A0A3M8K6W0"/>
<dbReference type="OrthoDB" id="4423159at2"/>
<keyword evidence="4" id="KW-0472">Membrane</keyword>
<feature type="transmembrane region" description="Helical" evidence="4">
    <location>
        <begin position="196"/>
        <end position="213"/>
    </location>
</feature>
<keyword evidence="4" id="KW-0812">Transmembrane</keyword>
<evidence type="ECO:0000256" key="2">
    <source>
        <dbReference type="ARBA" id="ARBA00022723"/>
    </source>
</evidence>
<gene>
    <name evidence="6" type="ORF">C5L39_06610</name>
</gene>
<evidence type="ECO:0000256" key="1">
    <source>
        <dbReference type="ARBA" id="ARBA00004141"/>
    </source>
</evidence>
<organism evidence="6 7">
    <name type="scientific">Corynebacterium alimapuense</name>
    <dbReference type="NCBI Taxonomy" id="1576874"/>
    <lineage>
        <taxon>Bacteria</taxon>
        <taxon>Bacillati</taxon>
        <taxon>Actinomycetota</taxon>
        <taxon>Actinomycetes</taxon>
        <taxon>Mycobacteriales</taxon>
        <taxon>Corynebacteriaceae</taxon>
        <taxon>Corynebacterium</taxon>
    </lineage>
</organism>
<feature type="transmembrane region" description="Helical" evidence="4">
    <location>
        <begin position="466"/>
        <end position="487"/>
    </location>
</feature>
<evidence type="ECO:0000256" key="3">
    <source>
        <dbReference type="ARBA" id="ARBA00022967"/>
    </source>
</evidence>
<dbReference type="InterPro" id="IPR023214">
    <property type="entry name" value="HAD_sf"/>
</dbReference>
<evidence type="ECO:0000313" key="6">
    <source>
        <dbReference type="EMBL" id="RNE48951.1"/>
    </source>
</evidence>
<dbReference type="Gene3D" id="3.40.1110.10">
    <property type="entry name" value="Calcium-transporting ATPase, cytoplasmic domain N"/>
    <property type="match status" value="1"/>
</dbReference>
<feature type="transmembrane region" description="Helical" evidence="4">
    <location>
        <begin position="827"/>
        <end position="850"/>
    </location>
</feature>
<dbReference type="InterPro" id="IPR023299">
    <property type="entry name" value="ATPase_P-typ_cyto_dom_N"/>
</dbReference>
<comment type="caution">
    <text evidence="6">The sequence shown here is derived from an EMBL/GenBank/DDBJ whole genome shotgun (WGS) entry which is preliminary data.</text>
</comment>
<feature type="transmembrane region" description="Helical" evidence="4">
    <location>
        <begin position="219"/>
        <end position="239"/>
    </location>
</feature>
<dbReference type="Proteomes" id="UP000266975">
    <property type="component" value="Unassembled WGS sequence"/>
</dbReference>
<dbReference type="SUPFAM" id="SSF81660">
    <property type="entry name" value="Metal cation-transporting ATPase, ATP-binding domain N"/>
    <property type="match status" value="1"/>
</dbReference>
<proteinExistence type="predicted"/>
<dbReference type="InterPro" id="IPR059000">
    <property type="entry name" value="ATPase_P-type_domA"/>
</dbReference>